<dbReference type="EMBL" id="BAABCJ010000001">
    <property type="protein sequence ID" value="GAA3692352.1"/>
    <property type="molecule type" value="Genomic_DNA"/>
</dbReference>
<evidence type="ECO:0000256" key="1">
    <source>
        <dbReference type="ARBA" id="ARBA00004196"/>
    </source>
</evidence>
<evidence type="ECO:0000256" key="6">
    <source>
        <dbReference type="SAM" id="MobiDB-lite"/>
    </source>
</evidence>
<dbReference type="Pfam" id="PF01297">
    <property type="entry name" value="ZnuA"/>
    <property type="match status" value="1"/>
</dbReference>
<dbReference type="SUPFAM" id="SSF53807">
    <property type="entry name" value="Helical backbone' metal receptor"/>
    <property type="match status" value="1"/>
</dbReference>
<keyword evidence="4" id="KW-0732">Signal</keyword>
<feature type="region of interest" description="Disordered" evidence="6">
    <location>
        <begin position="55"/>
        <end position="79"/>
    </location>
</feature>
<feature type="region of interest" description="Disordered" evidence="6">
    <location>
        <begin position="1"/>
        <end position="27"/>
    </location>
</feature>
<evidence type="ECO:0000256" key="2">
    <source>
        <dbReference type="ARBA" id="ARBA00022448"/>
    </source>
</evidence>
<keyword evidence="8" id="KW-1185">Reference proteome</keyword>
<dbReference type="InterPro" id="IPR050492">
    <property type="entry name" value="Bact_metal-bind_prot9"/>
</dbReference>
<dbReference type="PANTHER" id="PTHR42953">
    <property type="entry name" value="HIGH-AFFINITY ZINC UPTAKE SYSTEM PROTEIN ZNUA-RELATED"/>
    <property type="match status" value="1"/>
</dbReference>
<reference evidence="8" key="1">
    <citation type="journal article" date="2019" name="Int. J. Syst. Evol. Microbiol.">
        <title>The Global Catalogue of Microorganisms (GCM) 10K type strain sequencing project: providing services to taxonomists for standard genome sequencing and annotation.</title>
        <authorList>
            <consortium name="The Broad Institute Genomics Platform"/>
            <consortium name="The Broad Institute Genome Sequencing Center for Infectious Disease"/>
            <person name="Wu L."/>
            <person name="Ma J."/>
        </authorList>
    </citation>
    <scope>NUCLEOTIDE SEQUENCE [LARGE SCALE GENOMIC DNA]</scope>
    <source>
        <strain evidence="8">JCM 16961</strain>
    </source>
</reference>
<dbReference type="PRINTS" id="PR00691">
    <property type="entry name" value="ADHESINB"/>
</dbReference>
<evidence type="ECO:0000313" key="8">
    <source>
        <dbReference type="Proteomes" id="UP001501536"/>
    </source>
</evidence>
<comment type="similarity">
    <text evidence="5">Belongs to the bacterial solute-binding protein 9 family.</text>
</comment>
<comment type="caution">
    <text evidence="7">The sequence shown here is derived from an EMBL/GenBank/DDBJ whole genome shotgun (WGS) entry which is preliminary data.</text>
</comment>
<comment type="subcellular location">
    <subcellularLocation>
        <location evidence="1">Cell envelope</location>
    </subcellularLocation>
</comment>
<name>A0ABP7CPK7_9MICC</name>
<accession>A0ABP7CPK7</accession>
<dbReference type="PANTHER" id="PTHR42953:SF1">
    <property type="entry name" value="METAL-BINDING PROTEIN HI_0362-RELATED"/>
    <property type="match status" value="1"/>
</dbReference>
<dbReference type="InterPro" id="IPR006129">
    <property type="entry name" value="AdhesinB"/>
</dbReference>
<dbReference type="InterPro" id="IPR006128">
    <property type="entry name" value="Lipoprotein_PsaA-like"/>
</dbReference>
<sequence>MTFLGMAKPTAGTARPAAPPPATPPVRRRTAVRAAVLPLAIGAVAVLGSCSAPAAAPPVPSGTASSAADGSRADGPAEDGPVVLTTFSVLASLVEEIAGDRVEVLSLTKPGVEIHGYEPTPSDLVRLSEASMVLDNGLGLERWFEQFTETLDAERVVLSAGVEPIDIAQGEYSGRPNPHAWMAPSAAALYADNAAAALSRLSPEDAGYFRANAERLKEELDALVDDAAARLPDDAALVTCEGAFSYLARDLGLREHSLWPVNSDVEGTPRQIEAQIEFVRANDVPAVFCESTVDDGAQRHVAEATGAELAGPLYVDSISPPDGPVPDFVSLLRHDLELITDALGTEARP</sequence>
<protein>
    <submittedName>
        <fullName evidence="7">Metal ABC transporter substrate-binding protein</fullName>
    </submittedName>
</protein>
<organism evidence="7 8">
    <name type="scientific">Zhihengliuella alba</name>
    <dbReference type="NCBI Taxonomy" id="547018"/>
    <lineage>
        <taxon>Bacteria</taxon>
        <taxon>Bacillati</taxon>
        <taxon>Actinomycetota</taxon>
        <taxon>Actinomycetes</taxon>
        <taxon>Micrococcales</taxon>
        <taxon>Micrococcaceae</taxon>
        <taxon>Zhihengliuella</taxon>
    </lineage>
</organism>
<evidence type="ECO:0000256" key="3">
    <source>
        <dbReference type="ARBA" id="ARBA00022723"/>
    </source>
</evidence>
<evidence type="ECO:0000256" key="4">
    <source>
        <dbReference type="ARBA" id="ARBA00022729"/>
    </source>
</evidence>
<keyword evidence="2 5" id="KW-0813">Transport</keyword>
<dbReference type="Proteomes" id="UP001501536">
    <property type="component" value="Unassembled WGS sequence"/>
</dbReference>
<dbReference type="PRINTS" id="PR00690">
    <property type="entry name" value="ADHESNFAMILY"/>
</dbReference>
<evidence type="ECO:0000313" key="7">
    <source>
        <dbReference type="EMBL" id="GAA3692352.1"/>
    </source>
</evidence>
<keyword evidence="3" id="KW-0479">Metal-binding</keyword>
<gene>
    <name evidence="7" type="ORF">GCM10022377_00870</name>
</gene>
<feature type="compositionally biased region" description="Low complexity" evidence="6">
    <location>
        <begin position="61"/>
        <end position="74"/>
    </location>
</feature>
<dbReference type="InterPro" id="IPR006127">
    <property type="entry name" value="ZnuA-like"/>
</dbReference>
<dbReference type="Gene3D" id="3.40.50.1980">
    <property type="entry name" value="Nitrogenase molybdenum iron protein domain"/>
    <property type="match status" value="2"/>
</dbReference>
<evidence type="ECO:0000256" key="5">
    <source>
        <dbReference type="RuleBase" id="RU003512"/>
    </source>
</evidence>
<proteinExistence type="inferred from homology"/>